<reference evidence="1 2" key="1">
    <citation type="journal article" date="2010" name="Syst. Appl. Microbiol.">
        <title>Four new species of Chryseobacterium from the rhizosphere of coastal sand dune plants, Chryseobacterium elymi sp. nov., Chryseobacterium hagamense sp. nov., Chryseobacterium lathyri sp. nov. and Chryseobacterium rhizosphaerae sp. nov.</title>
        <authorList>
            <person name="Cho S.H."/>
            <person name="Lee K.S."/>
            <person name="Shin D.S."/>
            <person name="Han J.H."/>
            <person name="Park K.S."/>
            <person name="Lee C.H."/>
            <person name="Park K.H."/>
            <person name="Kim S.B."/>
        </authorList>
    </citation>
    <scope>NUCLEOTIDE SEQUENCE [LARGE SCALE GENOMIC DNA]</scope>
    <source>
        <strain evidence="1 2">KCTC 22547</strain>
    </source>
</reference>
<evidence type="ECO:0000313" key="2">
    <source>
        <dbReference type="Proteomes" id="UP000257030"/>
    </source>
</evidence>
<dbReference type="AlphaFoldDB" id="A0A3D9D8Z9"/>
<name>A0A3D9D8Z9_9FLAO</name>
<evidence type="ECO:0000313" key="1">
    <source>
        <dbReference type="EMBL" id="REC74475.1"/>
    </source>
</evidence>
<protein>
    <submittedName>
        <fullName evidence="1">Uncharacterized protein</fullName>
    </submittedName>
</protein>
<keyword evidence="2" id="KW-1185">Reference proteome</keyword>
<dbReference type="RefSeq" id="WP_116013815.1">
    <property type="nucleotide sequence ID" value="NZ_QNUH01000020.1"/>
</dbReference>
<dbReference type="Proteomes" id="UP000257030">
    <property type="component" value="Unassembled WGS sequence"/>
</dbReference>
<accession>A0A3D9D8Z9</accession>
<dbReference type="OrthoDB" id="667055at2"/>
<dbReference type="EMBL" id="QNUH01000020">
    <property type="protein sequence ID" value="REC74475.1"/>
    <property type="molecule type" value="Genomic_DNA"/>
</dbReference>
<comment type="caution">
    <text evidence="1">The sequence shown here is derived from an EMBL/GenBank/DDBJ whole genome shotgun (WGS) entry which is preliminary data.</text>
</comment>
<proteinExistence type="predicted"/>
<sequence length="259" mass="30685">MKKTIVFIVLAISQNIYSQNKLLKSDKLKTTDSVKIIGMSSKWDKNKTYEKYNFLISDKKVIDSLIESVEYGDNTKNEWEQNNFYIILTKANKEFDRVSVSPALNNAHIKGKSYKFNVSVLEKLSKKYPLTYNWYEKEFKNEQEFNKFNTEILKQEKTLYVSKPTFIYEGSFELQFPKNEIFLHPKAIDEYLRPQIEKIVNGREFSISYKANEFNMRNPDQYTMTINGPYNLFKKLKDKKGKKGKWIPAKFIAVIYEKE</sequence>
<organism evidence="1 2">
    <name type="scientific">Chryseobacterium elymi</name>
    <dbReference type="NCBI Taxonomy" id="395936"/>
    <lineage>
        <taxon>Bacteria</taxon>
        <taxon>Pseudomonadati</taxon>
        <taxon>Bacteroidota</taxon>
        <taxon>Flavobacteriia</taxon>
        <taxon>Flavobacteriales</taxon>
        <taxon>Weeksellaceae</taxon>
        <taxon>Chryseobacterium group</taxon>
        <taxon>Chryseobacterium</taxon>
    </lineage>
</organism>
<gene>
    <name evidence="1" type="ORF">DRF60_17660</name>
</gene>